<keyword evidence="3 8" id="KW-0479">Metal-binding</keyword>
<evidence type="ECO:0000256" key="1">
    <source>
        <dbReference type="ARBA" id="ARBA00022485"/>
    </source>
</evidence>
<dbReference type="SUPFAM" id="SSF102114">
    <property type="entry name" value="Radical SAM enzymes"/>
    <property type="match status" value="1"/>
</dbReference>
<evidence type="ECO:0000256" key="6">
    <source>
        <dbReference type="ARBA" id="ARBA00023014"/>
    </source>
</evidence>
<name>A0ABT0BSV8_9SPHN</name>
<evidence type="ECO:0000256" key="7">
    <source>
        <dbReference type="ARBA" id="ARBA00023239"/>
    </source>
</evidence>
<feature type="binding site" evidence="8">
    <location>
        <position position="97"/>
    </location>
    <ligand>
        <name>S-adenosyl-L-methionine</name>
        <dbReference type="ChEBI" id="CHEBI:59789"/>
    </ligand>
</feature>
<accession>A0ABT0BSV8</accession>
<comment type="pathway">
    <text evidence="8">Purine metabolism; 7-cyano-7-deazaguanine biosynthesis.</text>
</comment>
<sequence length="248" mass="27341">MTLILATTTPGEPELFASLQGEGASTGRPSTFVRLSHCNLACQWCDTAYTWRFEGDNRPHRDEAAFERKANQLSLDEQDVAERVAALPPDRLVITGGEPLLQGAALARMVEALSAIRPGFHIEIETNGTVAPHRALDPLVHQFNVSPKLAHSGNPADLAQIPERLAVWAADPRAFFKFVVAEPGDLDEVLALQQAYAIPGERLFLMPEGRTGDVLRERAVWLADICVQHGLRFTDRLHIHLWGDTRGT</sequence>
<dbReference type="InterPro" id="IPR007197">
    <property type="entry name" value="rSAM"/>
</dbReference>
<dbReference type="Proteomes" id="UP001202281">
    <property type="component" value="Unassembled WGS sequence"/>
</dbReference>
<evidence type="ECO:0000256" key="2">
    <source>
        <dbReference type="ARBA" id="ARBA00022691"/>
    </source>
</evidence>
<comment type="function">
    <text evidence="8">Catalyzes the complex heterocyclic radical-mediated conversion of 6-carboxy-5,6,7,8-tetrahydropterin (CPH4) to 7-carboxy-7-deazaguanine (CDG), a step common to the biosynthetic pathways of all 7-deazapurine-containing compounds.</text>
</comment>
<dbReference type="PANTHER" id="PTHR42836">
    <property type="entry name" value="7-CARBOXY-7-DEAZAGUANINE SYNTHASE"/>
    <property type="match status" value="1"/>
</dbReference>
<feature type="binding site" evidence="8">
    <location>
        <position position="34"/>
    </location>
    <ligand>
        <name>substrate</name>
    </ligand>
</feature>
<dbReference type="EMBL" id="JALHLG010000025">
    <property type="protein sequence ID" value="MCJ2188126.1"/>
    <property type="molecule type" value="Genomic_DNA"/>
</dbReference>
<comment type="caution">
    <text evidence="8">Lacks conserved residue(s) required for the propagation of feature annotation.</text>
</comment>
<dbReference type="PIRSF" id="PIRSF000370">
    <property type="entry name" value="QueE"/>
    <property type="match status" value="1"/>
</dbReference>
<keyword evidence="8" id="KW-0671">Queuosine biosynthesis</keyword>
<gene>
    <name evidence="8" type="primary">queE</name>
    <name evidence="10" type="ORF">MTR66_15030</name>
</gene>
<organism evidence="10 11">
    <name type="scientific">Novosphingobium beihaiensis</name>
    <dbReference type="NCBI Taxonomy" id="2930389"/>
    <lineage>
        <taxon>Bacteria</taxon>
        <taxon>Pseudomonadati</taxon>
        <taxon>Pseudomonadota</taxon>
        <taxon>Alphaproteobacteria</taxon>
        <taxon>Sphingomonadales</taxon>
        <taxon>Sphingomonadaceae</taxon>
        <taxon>Novosphingobium</taxon>
    </lineage>
</organism>
<comment type="similarity">
    <text evidence="8">Belongs to the radical SAM superfamily. 7-carboxy-7-deazaguanine synthase family.</text>
</comment>
<feature type="binding site" evidence="8">
    <location>
        <begin position="44"/>
        <end position="46"/>
    </location>
    <ligand>
        <name>S-adenosyl-L-methionine</name>
        <dbReference type="ChEBI" id="CHEBI:59789"/>
    </ligand>
</feature>
<dbReference type="InterPro" id="IPR058240">
    <property type="entry name" value="rSAM_sf"/>
</dbReference>
<feature type="binding site" evidence="8">
    <location>
        <position position="45"/>
    </location>
    <ligand>
        <name>[4Fe-4S] cluster</name>
        <dbReference type="ChEBI" id="CHEBI:49883"/>
        <note>4Fe-4S-S-AdoMet</note>
    </ligand>
</feature>
<comment type="catalytic activity">
    <reaction evidence="8">
        <text>6-carboxy-5,6,7,8-tetrahydropterin + H(+) = 7-carboxy-7-carbaguanine + NH4(+)</text>
        <dbReference type="Rhea" id="RHEA:27974"/>
        <dbReference type="ChEBI" id="CHEBI:15378"/>
        <dbReference type="ChEBI" id="CHEBI:28938"/>
        <dbReference type="ChEBI" id="CHEBI:61032"/>
        <dbReference type="ChEBI" id="CHEBI:61036"/>
        <dbReference type="EC" id="4.3.99.3"/>
    </reaction>
</comment>
<evidence type="ECO:0000256" key="4">
    <source>
        <dbReference type="ARBA" id="ARBA00022842"/>
    </source>
</evidence>
<feature type="binding site" evidence="8">
    <location>
        <position position="42"/>
    </location>
    <ligand>
        <name>[4Fe-4S] cluster</name>
        <dbReference type="ChEBI" id="CHEBI:49883"/>
        <note>4Fe-4S-S-AdoMet</note>
    </ligand>
</feature>
<dbReference type="PROSITE" id="PS51918">
    <property type="entry name" value="RADICAL_SAM"/>
    <property type="match status" value="1"/>
</dbReference>
<dbReference type="PANTHER" id="PTHR42836:SF1">
    <property type="entry name" value="7-CARBOXY-7-DEAZAGUANINE SYNTHASE"/>
    <property type="match status" value="1"/>
</dbReference>
<dbReference type="HAMAP" id="MF_00917">
    <property type="entry name" value="QueE"/>
    <property type="match status" value="1"/>
</dbReference>
<dbReference type="InterPro" id="IPR013785">
    <property type="entry name" value="Aldolase_TIM"/>
</dbReference>
<evidence type="ECO:0000259" key="9">
    <source>
        <dbReference type="PROSITE" id="PS51918"/>
    </source>
</evidence>
<dbReference type="Gene3D" id="3.20.20.70">
    <property type="entry name" value="Aldolase class I"/>
    <property type="match status" value="1"/>
</dbReference>
<feature type="binding site" evidence="8">
    <location>
        <begin position="19"/>
        <end position="21"/>
    </location>
    <ligand>
        <name>substrate</name>
    </ligand>
</feature>
<dbReference type="EC" id="4.3.99.3" evidence="8"/>
<evidence type="ECO:0000256" key="5">
    <source>
        <dbReference type="ARBA" id="ARBA00023004"/>
    </source>
</evidence>
<comment type="cofactor">
    <cofactor evidence="8">
        <name>[4Fe-4S] cluster</name>
        <dbReference type="ChEBI" id="CHEBI:49883"/>
    </cofactor>
    <text evidence="8">Binds 1 [4Fe-4S] cluster. The cluster is coordinated with 3 cysteines and an exchangeable S-adenosyl-L-methionine.</text>
</comment>
<protein>
    <recommendedName>
        <fullName evidence="8">7-carboxy-7-deazaguanine synthase</fullName>
        <shortName evidence="8">CDG synthase</shortName>
        <ecNumber evidence="8">4.3.99.3</ecNumber>
    </recommendedName>
    <alternativeName>
        <fullName evidence="8">Queuosine biosynthesis protein QueE</fullName>
    </alternativeName>
</protein>
<dbReference type="SFLD" id="SFLDS00029">
    <property type="entry name" value="Radical_SAM"/>
    <property type="match status" value="1"/>
</dbReference>
<evidence type="ECO:0000256" key="3">
    <source>
        <dbReference type="ARBA" id="ARBA00022723"/>
    </source>
</evidence>
<dbReference type="InterPro" id="IPR024924">
    <property type="entry name" value="7-CO-7-deazaguanine_synth-like"/>
</dbReference>
<evidence type="ECO:0000313" key="11">
    <source>
        <dbReference type="Proteomes" id="UP001202281"/>
    </source>
</evidence>
<evidence type="ECO:0000256" key="8">
    <source>
        <dbReference type="HAMAP-Rule" id="MF_00917"/>
    </source>
</evidence>
<keyword evidence="2 8" id="KW-0949">S-adenosyl-L-methionine</keyword>
<reference evidence="10 11" key="1">
    <citation type="submission" date="2022-04" db="EMBL/GenBank/DDBJ databases">
        <title>Identification of a novel bacterium isolated from mangrove sediments.</title>
        <authorList>
            <person name="Pan X."/>
        </authorList>
    </citation>
    <scope>NUCLEOTIDE SEQUENCE [LARGE SCALE GENOMIC DNA]</scope>
    <source>
        <strain evidence="10 11">B2638</strain>
    </source>
</reference>
<feature type="binding site" evidence="8">
    <location>
        <position position="95"/>
    </location>
    <ligand>
        <name>substrate</name>
    </ligand>
</feature>
<keyword evidence="6 8" id="KW-0411">Iron-sulfur</keyword>
<feature type="binding site" evidence="8">
    <location>
        <position position="47"/>
    </location>
    <ligand>
        <name>Mg(2+)</name>
        <dbReference type="ChEBI" id="CHEBI:18420"/>
    </ligand>
</feature>
<feature type="binding site" evidence="8">
    <location>
        <position position="38"/>
    </location>
    <ligand>
        <name>[4Fe-4S] cluster</name>
        <dbReference type="ChEBI" id="CHEBI:49883"/>
        <note>4Fe-4S-S-AdoMet</note>
    </ligand>
</feature>
<keyword evidence="11" id="KW-1185">Reference proteome</keyword>
<feature type="binding site" evidence="8">
    <location>
        <begin position="146"/>
        <end position="148"/>
    </location>
    <ligand>
        <name>S-adenosyl-L-methionine</name>
        <dbReference type="ChEBI" id="CHEBI:59789"/>
    </ligand>
</feature>
<proteinExistence type="inferred from homology"/>
<evidence type="ECO:0000313" key="10">
    <source>
        <dbReference type="EMBL" id="MCJ2188126.1"/>
    </source>
</evidence>
<keyword evidence="1 8" id="KW-0004">4Fe-4S</keyword>
<comment type="cofactor">
    <cofactor evidence="8">
        <name>Mg(2+)</name>
        <dbReference type="ChEBI" id="CHEBI:18420"/>
    </cofactor>
</comment>
<dbReference type="CDD" id="cd01335">
    <property type="entry name" value="Radical_SAM"/>
    <property type="match status" value="1"/>
</dbReference>
<keyword evidence="5 8" id="KW-0408">Iron</keyword>
<dbReference type="Pfam" id="PF04055">
    <property type="entry name" value="Radical_SAM"/>
    <property type="match status" value="1"/>
</dbReference>
<feature type="domain" description="Radical SAM core" evidence="9">
    <location>
        <begin position="25"/>
        <end position="244"/>
    </location>
</feature>
<keyword evidence="7 8" id="KW-0456">Lyase</keyword>
<comment type="caution">
    <text evidence="10">The sequence shown here is derived from an EMBL/GenBank/DDBJ whole genome shotgun (WGS) entry which is preliminary data.</text>
</comment>
<keyword evidence="4 8" id="KW-0460">Magnesium</keyword>
<comment type="cofactor">
    <cofactor evidence="8">
        <name>S-adenosyl-L-methionine</name>
        <dbReference type="ChEBI" id="CHEBI:59789"/>
    </cofactor>
    <text evidence="8">Binds 1 S-adenosyl-L-methionine per subunit.</text>
</comment>
<dbReference type="RefSeq" id="WP_243922490.1">
    <property type="nucleotide sequence ID" value="NZ_JALHLG010000025.1"/>
</dbReference>
<comment type="subunit">
    <text evidence="8">Homodimer.</text>
</comment>